<organism evidence="8 9">
    <name type="scientific">Sphingomonas qilianensis</name>
    <dbReference type="NCBI Taxonomy" id="1736690"/>
    <lineage>
        <taxon>Bacteria</taxon>
        <taxon>Pseudomonadati</taxon>
        <taxon>Pseudomonadota</taxon>
        <taxon>Alphaproteobacteria</taxon>
        <taxon>Sphingomonadales</taxon>
        <taxon>Sphingomonadaceae</taxon>
        <taxon>Sphingomonas</taxon>
    </lineage>
</organism>
<dbReference type="InterPro" id="IPR053967">
    <property type="entry name" value="LlgE_F_G-like_D1"/>
</dbReference>
<protein>
    <submittedName>
        <fullName evidence="8">Flagellar hook basal-body protein</fullName>
    </submittedName>
</protein>
<evidence type="ECO:0000256" key="4">
    <source>
        <dbReference type="RuleBase" id="RU362116"/>
    </source>
</evidence>
<evidence type="ECO:0000259" key="6">
    <source>
        <dbReference type="Pfam" id="PF06429"/>
    </source>
</evidence>
<keyword evidence="3 4" id="KW-0975">Bacterial flagellum</keyword>
<dbReference type="PANTHER" id="PTHR30435">
    <property type="entry name" value="FLAGELLAR PROTEIN"/>
    <property type="match status" value="1"/>
</dbReference>
<reference evidence="8 9" key="1">
    <citation type="submission" date="2024-05" db="EMBL/GenBank/DDBJ databases">
        <authorList>
            <person name="Liu Q."/>
            <person name="Xin Y.-H."/>
        </authorList>
    </citation>
    <scope>NUCLEOTIDE SEQUENCE [LARGE SCALE GENOMIC DNA]</scope>
    <source>
        <strain evidence="8 9">CGMCC 1.15349</strain>
    </source>
</reference>
<proteinExistence type="inferred from homology"/>
<feature type="domain" description="Flagellar hook protein FlgE/F/G-like D1" evidence="7">
    <location>
        <begin position="86"/>
        <end position="153"/>
    </location>
</feature>
<dbReference type="EMBL" id="JBDIMF010000002">
    <property type="protein sequence ID" value="MEN2786145.1"/>
    <property type="molecule type" value="Genomic_DNA"/>
</dbReference>
<dbReference type="InterPro" id="IPR020013">
    <property type="entry name" value="Flagellar_FlgE/F/G"/>
</dbReference>
<feature type="domain" description="Flagellar basal body rod protein N-terminal" evidence="5">
    <location>
        <begin position="13"/>
        <end position="35"/>
    </location>
</feature>
<keyword evidence="8" id="KW-0966">Cell projection</keyword>
<dbReference type="Pfam" id="PF22692">
    <property type="entry name" value="LlgE_F_G_D1"/>
    <property type="match status" value="1"/>
</dbReference>
<dbReference type="PANTHER" id="PTHR30435:SF19">
    <property type="entry name" value="FLAGELLAR BASAL-BODY ROD PROTEIN FLGG"/>
    <property type="match status" value="1"/>
</dbReference>
<comment type="similarity">
    <text evidence="2 4">Belongs to the flagella basal body rod proteins family.</text>
</comment>
<dbReference type="Pfam" id="PF06429">
    <property type="entry name" value="Flg_bbr_C"/>
    <property type="match status" value="1"/>
</dbReference>
<keyword evidence="8" id="KW-0969">Cilium</keyword>
<dbReference type="Pfam" id="PF00460">
    <property type="entry name" value="Flg_bb_rod"/>
    <property type="match status" value="1"/>
</dbReference>
<evidence type="ECO:0000256" key="1">
    <source>
        <dbReference type="ARBA" id="ARBA00004117"/>
    </source>
</evidence>
<gene>
    <name evidence="8" type="ORF">ABC969_06875</name>
</gene>
<dbReference type="InterPro" id="IPR001444">
    <property type="entry name" value="Flag_bb_rod_N"/>
</dbReference>
<evidence type="ECO:0000256" key="2">
    <source>
        <dbReference type="ARBA" id="ARBA00009677"/>
    </source>
</evidence>
<accession>A0ABU9XSX5</accession>
<keyword evidence="8" id="KW-0282">Flagellum</keyword>
<evidence type="ECO:0000259" key="7">
    <source>
        <dbReference type="Pfam" id="PF22692"/>
    </source>
</evidence>
<feature type="domain" description="Flagellar basal-body/hook protein C-terminal" evidence="6">
    <location>
        <begin position="199"/>
        <end position="240"/>
    </location>
</feature>
<evidence type="ECO:0000256" key="3">
    <source>
        <dbReference type="ARBA" id="ARBA00023143"/>
    </source>
</evidence>
<sequence length="247" mass="26002">MDVSSYVLLSHEQALRRQLDVTANNMANTGTVGFKREQPLFHEFIETVREAPIDDAKQISFVLDFGAVHDAAQGAFQATGNPLDVMIDGPGYLNVEAPGGGVAYTRAGFIKLLESGELATSGGQRLLDAQGRAITVPAEQASSLTIAEDGTVMGADGPLGQLAVSGFSSETAVDPRGDGLMNGTNGRFLAAAEVKLKAGGVEASNVQPIVETTKMVEILRAYQTSVGMSDSMNTMRQRAIERLGKVA</sequence>
<comment type="subcellular location">
    <subcellularLocation>
        <location evidence="1 4">Bacterial flagellum basal body</location>
    </subcellularLocation>
</comment>
<evidence type="ECO:0000313" key="9">
    <source>
        <dbReference type="Proteomes" id="UP001404104"/>
    </source>
</evidence>
<keyword evidence="9" id="KW-1185">Reference proteome</keyword>
<comment type="caution">
    <text evidence="8">The sequence shown here is derived from an EMBL/GenBank/DDBJ whole genome shotgun (WGS) entry which is preliminary data.</text>
</comment>
<dbReference type="SUPFAM" id="SSF117143">
    <property type="entry name" value="Flagellar hook protein flgE"/>
    <property type="match status" value="1"/>
</dbReference>
<dbReference type="RefSeq" id="WP_345863948.1">
    <property type="nucleotide sequence ID" value="NZ_JBDIMF010000002.1"/>
</dbReference>
<dbReference type="InterPro" id="IPR010930">
    <property type="entry name" value="Flg_bb/hook_C_dom"/>
</dbReference>
<dbReference type="NCBIfam" id="TIGR03506">
    <property type="entry name" value="FlgEFG_subfam"/>
    <property type="match status" value="1"/>
</dbReference>
<evidence type="ECO:0000259" key="5">
    <source>
        <dbReference type="Pfam" id="PF00460"/>
    </source>
</evidence>
<dbReference type="InterPro" id="IPR037925">
    <property type="entry name" value="FlgE/F/G-like"/>
</dbReference>
<evidence type="ECO:0000313" key="8">
    <source>
        <dbReference type="EMBL" id="MEN2786145.1"/>
    </source>
</evidence>
<name>A0ABU9XSX5_9SPHN</name>
<dbReference type="Proteomes" id="UP001404104">
    <property type="component" value="Unassembled WGS sequence"/>
</dbReference>